<feature type="domain" description="Glycosyl hydrolases family 2 sugar binding" evidence="6">
    <location>
        <begin position="76"/>
        <end position="159"/>
    </location>
</feature>
<keyword evidence="2 7" id="KW-0378">Hydrolase</keyword>
<sequence>MRNTILLDNGWQFVKTAASASAAWETTGEAVTLPHTWNALDGQDGGNDYYRGLCWYRRKLDITEVADGQSLAELKKEKEIWLEFCGAAMTAEFYLNGEKRITHEGGYSTFRVNLTEYLQEENQLTVSVDNSENDRVYPQKADFTFYGGLYREVNLLIVPKAHFALGYAGGSGIKATPEVVGKDAKVTAEAWVEGVAETVTFVIGDLVQEAQIIDGHAEAVFTIENVHLWDGIDDPYLYTIKAEICQNDEDGDSITTKFGCRTIKFDPQEGFFLNGRSYPLRGVSRHQDRLGTGNVLTKEMQVEDLEIIREIGANTIRLAHYQHSQYFYDLCDAYGMILWTEIPYITQHMPNGRENTLSQMRELVVQNYNHPSIVCWGLSNEISASGGVTDDLMENHRLLNDLCHSLDATRPTTMAHVFMLETDSPLLEIPDIASYNLYFGWYLGELEQNNSFFDEYHATYPKRCIGFSEYGADANPAFHSSDPERGDYTEDYQCIYHEHIIRMIEERPYLWATHVWNMFDFAADGRDEGGKNGQNQKGLVTMDRRLKKDAFYLYKAYWSEESFVHLCGSRYVDRAEGVTEVKVYSNQPEVTLYVDGEPIETQKGNRVFCFAVPISGNHTVQALAGQCTDAMSIRKVEKPNQDYRFGTAGDLVNWFDKDDFKEGYFSIKDTLATLQSHPQAGAIMGAMMAQTSAGRGDVAESVKDNPNLIKMMGAMTLESMLKQVGDVVSQEQVMALNAALQQIPKL</sequence>
<evidence type="ECO:0000259" key="5">
    <source>
        <dbReference type="Pfam" id="PF02836"/>
    </source>
</evidence>
<protein>
    <submittedName>
        <fullName evidence="7">Beta-galactosidase</fullName>
        <ecNumber evidence="7">3.2.1.23</ecNumber>
    </submittedName>
</protein>
<dbReference type="InterPro" id="IPR006101">
    <property type="entry name" value="Glyco_hydro_2"/>
</dbReference>
<dbReference type="EMBL" id="QGQD01000068">
    <property type="protein sequence ID" value="TLC99579.1"/>
    <property type="molecule type" value="Genomic_DNA"/>
</dbReference>
<dbReference type="EC" id="3.2.1.23" evidence="7"/>
<evidence type="ECO:0000256" key="3">
    <source>
        <dbReference type="ARBA" id="ARBA00023295"/>
    </source>
</evidence>
<dbReference type="Pfam" id="PF02837">
    <property type="entry name" value="Glyco_hydro_2_N"/>
    <property type="match status" value="1"/>
</dbReference>
<dbReference type="AlphaFoldDB" id="A0A4U8Q454"/>
<dbReference type="InterPro" id="IPR006104">
    <property type="entry name" value="Glyco_hydro_2_N"/>
</dbReference>
<evidence type="ECO:0000256" key="1">
    <source>
        <dbReference type="ARBA" id="ARBA00007401"/>
    </source>
</evidence>
<dbReference type="GO" id="GO:0004565">
    <property type="term" value="F:beta-galactosidase activity"/>
    <property type="evidence" value="ECO:0007669"/>
    <property type="project" value="UniProtKB-EC"/>
</dbReference>
<evidence type="ECO:0000256" key="2">
    <source>
        <dbReference type="ARBA" id="ARBA00022801"/>
    </source>
</evidence>
<evidence type="ECO:0000259" key="4">
    <source>
        <dbReference type="Pfam" id="PF00703"/>
    </source>
</evidence>
<dbReference type="PANTHER" id="PTHR42732:SF1">
    <property type="entry name" value="BETA-MANNOSIDASE"/>
    <property type="match status" value="1"/>
</dbReference>
<evidence type="ECO:0000313" key="8">
    <source>
        <dbReference type="Proteomes" id="UP000306509"/>
    </source>
</evidence>
<dbReference type="InterPro" id="IPR013783">
    <property type="entry name" value="Ig-like_fold"/>
</dbReference>
<comment type="similarity">
    <text evidence="1">Belongs to the glycosyl hydrolase 2 family.</text>
</comment>
<dbReference type="InterPro" id="IPR051913">
    <property type="entry name" value="GH2_Domain-Containing"/>
</dbReference>
<dbReference type="SUPFAM" id="SSF49785">
    <property type="entry name" value="Galactose-binding domain-like"/>
    <property type="match status" value="1"/>
</dbReference>
<dbReference type="RefSeq" id="WP_138003175.1">
    <property type="nucleotide sequence ID" value="NZ_QGQD01000068.1"/>
</dbReference>
<proteinExistence type="inferred from homology"/>
<dbReference type="InterPro" id="IPR008979">
    <property type="entry name" value="Galactose-bd-like_sf"/>
</dbReference>
<feature type="domain" description="Glycoside hydrolase family 2 immunoglobulin-like beta-sandwich" evidence="4">
    <location>
        <begin position="184"/>
        <end position="261"/>
    </location>
</feature>
<dbReference type="InterPro" id="IPR006102">
    <property type="entry name" value="Ig-like_GH2"/>
</dbReference>
<dbReference type="PRINTS" id="PR00132">
    <property type="entry name" value="GLHYDRLASE2"/>
</dbReference>
<dbReference type="InterPro" id="IPR036156">
    <property type="entry name" value="Beta-gal/glucu_dom_sf"/>
</dbReference>
<dbReference type="Pfam" id="PF02836">
    <property type="entry name" value="Glyco_hydro_2_C"/>
    <property type="match status" value="1"/>
</dbReference>
<dbReference type="Pfam" id="PF00703">
    <property type="entry name" value="Glyco_hydro_2"/>
    <property type="match status" value="1"/>
</dbReference>
<dbReference type="InterPro" id="IPR017853">
    <property type="entry name" value="GH"/>
</dbReference>
<gene>
    <name evidence="7" type="primary">lacZ_4</name>
    <name evidence="7" type="ORF">DSM106044_03530</name>
</gene>
<evidence type="ECO:0000313" key="7">
    <source>
        <dbReference type="EMBL" id="TLC99579.1"/>
    </source>
</evidence>
<dbReference type="PANTHER" id="PTHR42732">
    <property type="entry name" value="BETA-GALACTOSIDASE"/>
    <property type="match status" value="1"/>
</dbReference>
<evidence type="ECO:0000259" key="6">
    <source>
        <dbReference type="Pfam" id="PF02837"/>
    </source>
</evidence>
<accession>A0A4U8Q454</accession>
<dbReference type="Gene3D" id="2.60.120.260">
    <property type="entry name" value="Galactose-binding domain-like"/>
    <property type="match status" value="1"/>
</dbReference>
<reference evidence="7 8" key="1">
    <citation type="journal article" date="2019" name="Anaerobe">
        <title>Detection of Robinsoniella peoriensis in multiple bone samples of a trauma patient.</title>
        <authorList>
            <person name="Schrottner P."/>
            <person name="Hartwich K."/>
            <person name="Bunk B."/>
            <person name="Schober I."/>
            <person name="Helbig S."/>
            <person name="Rudolph W.W."/>
            <person name="Gunzer F."/>
        </authorList>
    </citation>
    <scope>NUCLEOTIDE SEQUENCE [LARGE SCALE GENOMIC DNA]</scope>
    <source>
        <strain evidence="7 8">DSM 106044</strain>
    </source>
</reference>
<keyword evidence="8" id="KW-1185">Reference proteome</keyword>
<dbReference type="Gene3D" id="3.20.20.80">
    <property type="entry name" value="Glycosidases"/>
    <property type="match status" value="1"/>
</dbReference>
<dbReference type="GO" id="GO:0005975">
    <property type="term" value="P:carbohydrate metabolic process"/>
    <property type="evidence" value="ECO:0007669"/>
    <property type="project" value="InterPro"/>
</dbReference>
<dbReference type="SUPFAM" id="SSF49303">
    <property type="entry name" value="beta-Galactosidase/glucuronidase domain"/>
    <property type="match status" value="1"/>
</dbReference>
<keyword evidence="3 7" id="KW-0326">Glycosidase</keyword>
<dbReference type="Gene3D" id="2.60.40.10">
    <property type="entry name" value="Immunoglobulins"/>
    <property type="match status" value="2"/>
</dbReference>
<comment type="caution">
    <text evidence="7">The sequence shown here is derived from an EMBL/GenBank/DDBJ whole genome shotgun (WGS) entry which is preliminary data.</text>
</comment>
<dbReference type="STRING" id="180332.GCA_000797495_01583"/>
<dbReference type="InterPro" id="IPR006103">
    <property type="entry name" value="Glyco_hydro_2_cat"/>
</dbReference>
<dbReference type="Proteomes" id="UP000306509">
    <property type="component" value="Unassembled WGS sequence"/>
</dbReference>
<feature type="domain" description="Glycoside hydrolase family 2 catalytic" evidence="5">
    <location>
        <begin position="269"/>
        <end position="558"/>
    </location>
</feature>
<organism evidence="7 8">
    <name type="scientific">Robinsoniella peoriensis</name>
    <dbReference type="NCBI Taxonomy" id="180332"/>
    <lineage>
        <taxon>Bacteria</taxon>
        <taxon>Bacillati</taxon>
        <taxon>Bacillota</taxon>
        <taxon>Clostridia</taxon>
        <taxon>Lachnospirales</taxon>
        <taxon>Lachnospiraceae</taxon>
        <taxon>Robinsoniella</taxon>
    </lineage>
</organism>
<dbReference type="SUPFAM" id="SSF51445">
    <property type="entry name" value="(Trans)glycosidases"/>
    <property type="match status" value="1"/>
</dbReference>
<name>A0A4U8Q454_9FIRM</name>